<dbReference type="GO" id="GO:0016787">
    <property type="term" value="F:hydrolase activity"/>
    <property type="evidence" value="ECO:0007669"/>
    <property type="project" value="UniProtKB-KW"/>
</dbReference>
<proteinExistence type="predicted"/>
<evidence type="ECO:0000313" key="3">
    <source>
        <dbReference type="Proteomes" id="UP000262583"/>
    </source>
</evidence>
<dbReference type="InterPro" id="IPR052533">
    <property type="entry name" value="WalJ/YycJ-like"/>
</dbReference>
<dbReference type="Proteomes" id="UP000262583">
    <property type="component" value="Chromosome"/>
</dbReference>
<reference evidence="2 3" key="1">
    <citation type="submission" date="2018-05" db="EMBL/GenBank/DDBJ databases">
        <title>A metagenomic window into the 2 km-deep terrestrial subsurface aquifer revealed taxonomically and functionally diverse microbial community comprising novel uncultured bacterial lineages.</title>
        <authorList>
            <person name="Kadnikov V.V."/>
            <person name="Mardanov A.V."/>
            <person name="Beletsky A.V."/>
            <person name="Banks D."/>
            <person name="Pimenov N.V."/>
            <person name="Frank Y.A."/>
            <person name="Karnachuk O.V."/>
            <person name="Ravin N.V."/>
        </authorList>
    </citation>
    <scope>NUCLEOTIDE SEQUENCE [LARGE SCALE GENOMIC DNA]</scope>
    <source>
        <strain evidence="2">BY</strain>
    </source>
</reference>
<dbReference type="Gene3D" id="3.60.15.10">
    <property type="entry name" value="Ribonuclease Z/Hydroxyacylglutathione hydrolase-like"/>
    <property type="match status" value="1"/>
</dbReference>
<dbReference type="AlphaFoldDB" id="A0A2Z4Y5R8"/>
<feature type="domain" description="Metallo-beta-lactamase" evidence="1">
    <location>
        <begin position="85"/>
        <end position="255"/>
    </location>
</feature>
<evidence type="ECO:0000259" key="1">
    <source>
        <dbReference type="Pfam" id="PF12706"/>
    </source>
</evidence>
<organism evidence="2 3">
    <name type="scientific">Sumerlaea chitinivorans</name>
    <dbReference type="NCBI Taxonomy" id="2250252"/>
    <lineage>
        <taxon>Bacteria</taxon>
        <taxon>Candidatus Sumerlaeota</taxon>
        <taxon>Candidatus Sumerlaeia</taxon>
        <taxon>Candidatus Sumerlaeales</taxon>
        <taxon>Candidatus Sumerlaeaceae</taxon>
        <taxon>Candidatus Sumerlaea</taxon>
    </lineage>
</organism>
<dbReference type="KEGG" id="schv:BRCON_1794"/>
<evidence type="ECO:0000313" key="2">
    <source>
        <dbReference type="EMBL" id="AXA36571.1"/>
    </source>
</evidence>
<sequence>MMTAASSTDCRATIRVHFLSSGSKGNCTLIQEGNAAYLIDFGVPKKTFLSLLHEAGLALSQGATALNSRKCVVASHVAVSPSKLALRAALLTHTHKDHYFNSTASLLHTCGVTLFLHEEHKRALGGQSKAFEKFQTAGRLKSYRADSVFRLSPFCSVRPVVLPHDSCPTFGFIFEWANHPNLHRPVKMTYLADLGRFDDGLAEIAADSDVLALEFNHDVAMQWRSGRAPSLIQRVLSDEGHLSNEQAAEALNKILRRSTRPPAYVVLLHLSEDCNSESLAHSAAMEVLAKRKVQARVLVTRPKEYCGFVDLCEVSQACASRASKERTRRFSQSTSNGARDLFDFLVNED</sequence>
<protein>
    <submittedName>
        <fullName evidence="2">Zn-dependent hydrolase YycJ/WalJ, required for cell wall metabolism and coordination of cell division with DNA replication</fullName>
    </submittedName>
</protein>
<dbReference type="PANTHER" id="PTHR47619">
    <property type="entry name" value="METALLO-HYDROLASE YYCJ-RELATED"/>
    <property type="match status" value="1"/>
</dbReference>
<dbReference type="EMBL" id="CP030759">
    <property type="protein sequence ID" value="AXA36571.1"/>
    <property type="molecule type" value="Genomic_DNA"/>
</dbReference>
<dbReference type="SUPFAM" id="SSF56281">
    <property type="entry name" value="Metallo-hydrolase/oxidoreductase"/>
    <property type="match status" value="1"/>
</dbReference>
<gene>
    <name evidence="2" type="ORF">BRCON_1794</name>
</gene>
<dbReference type="InterPro" id="IPR001279">
    <property type="entry name" value="Metallo-B-lactamas"/>
</dbReference>
<dbReference type="Pfam" id="PF12706">
    <property type="entry name" value="Lactamase_B_2"/>
    <property type="match status" value="1"/>
</dbReference>
<name>A0A2Z4Y5R8_SUMC1</name>
<keyword evidence="2" id="KW-0132">Cell division</keyword>
<accession>A0A2Z4Y5R8</accession>
<dbReference type="GO" id="GO:0051301">
    <property type="term" value="P:cell division"/>
    <property type="evidence" value="ECO:0007669"/>
    <property type="project" value="UniProtKB-KW"/>
</dbReference>
<dbReference type="InterPro" id="IPR036866">
    <property type="entry name" value="RibonucZ/Hydroxyglut_hydro"/>
</dbReference>
<keyword evidence="2" id="KW-0131">Cell cycle</keyword>
<keyword evidence="2" id="KW-0378">Hydrolase</keyword>
<dbReference type="PANTHER" id="PTHR47619:SF1">
    <property type="entry name" value="EXODEOXYRIBONUCLEASE WALJ"/>
    <property type="match status" value="1"/>
</dbReference>